<evidence type="ECO:0000313" key="1">
    <source>
        <dbReference type="EMBL" id="CAG6392406.1"/>
    </source>
</evidence>
<gene>
    <name evidence="1" type="ORF">SCOCK_160188</name>
</gene>
<organism evidence="1 2">
    <name type="scientific">Actinacidiphila cocklensis</name>
    <dbReference type="NCBI Taxonomy" id="887465"/>
    <lineage>
        <taxon>Bacteria</taxon>
        <taxon>Bacillati</taxon>
        <taxon>Actinomycetota</taxon>
        <taxon>Actinomycetes</taxon>
        <taxon>Kitasatosporales</taxon>
        <taxon>Streptomycetaceae</taxon>
        <taxon>Actinacidiphila</taxon>
    </lineage>
</organism>
<dbReference type="EMBL" id="CAJSLV010000044">
    <property type="protein sequence ID" value="CAG6392406.1"/>
    <property type="molecule type" value="Genomic_DNA"/>
</dbReference>
<evidence type="ECO:0000313" key="2">
    <source>
        <dbReference type="Proteomes" id="UP001152519"/>
    </source>
</evidence>
<comment type="caution">
    <text evidence="1">The sequence shown here is derived from an EMBL/GenBank/DDBJ whole genome shotgun (WGS) entry which is preliminary data.</text>
</comment>
<dbReference type="InterPro" id="IPR021373">
    <property type="entry name" value="DUF2993"/>
</dbReference>
<name>A0A9W4DRW5_9ACTN</name>
<proteinExistence type="predicted"/>
<sequence length="239" mass="24786">MGEYGRMRVWRIVLIVVVVLGGLFVAADRIAVSVAQNKAAERAQATQGLDHKPKVSIKGFPFLTQAAFGKLDDVTIEAEDIAAGAGGETLRIATFNADLHGVKFSNGYRTAVADSADGIAFITYADLSKAAPPGVTVSAAGNSADGKPMVKLTGTIPGIGTKISVLSQVTVRGADTIGLHAEKLPVELTKLGLEDNVRQQIDFERQLTHLPSGIALTSVTTTPDGLSVAAGGKHVTLAS</sequence>
<dbReference type="AlphaFoldDB" id="A0A9W4DRW5"/>
<dbReference type="Proteomes" id="UP001152519">
    <property type="component" value="Unassembled WGS sequence"/>
</dbReference>
<evidence type="ECO:0008006" key="3">
    <source>
        <dbReference type="Google" id="ProtNLM"/>
    </source>
</evidence>
<accession>A0A9W4DRW5</accession>
<reference evidence="1" key="1">
    <citation type="submission" date="2021-05" db="EMBL/GenBank/DDBJ databases">
        <authorList>
            <person name="Arsene-Ploetze F."/>
        </authorList>
    </citation>
    <scope>NUCLEOTIDE SEQUENCE</scope>
    <source>
        <strain evidence="1">DSM 42138</strain>
    </source>
</reference>
<protein>
    <recommendedName>
        <fullName evidence="3">DUF2993 domain-containing protein</fullName>
    </recommendedName>
</protein>
<keyword evidence="2" id="KW-1185">Reference proteome</keyword>
<dbReference type="Pfam" id="PF11209">
    <property type="entry name" value="LmeA"/>
    <property type="match status" value="1"/>
</dbReference>